<evidence type="ECO:0000313" key="1">
    <source>
        <dbReference type="EMBL" id="ETE68340.1"/>
    </source>
</evidence>
<proteinExistence type="predicted"/>
<organism evidence="1 2">
    <name type="scientific">Ophiophagus hannah</name>
    <name type="common">King cobra</name>
    <name type="synonym">Naja hannah</name>
    <dbReference type="NCBI Taxonomy" id="8665"/>
    <lineage>
        <taxon>Eukaryota</taxon>
        <taxon>Metazoa</taxon>
        <taxon>Chordata</taxon>
        <taxon>Craniata</taxon>
        <taxon>Vertebrata</taxon>
        <taxon>Euteleostomi</taxon>
        <taxon>Lepidosauria</taxon>
        <taxon>Squamata</taxon>
        <taxon>Bifurcata</taxon>
        <taxon>Unidentata</taxon>
        <taxon>Episquamata</taxon>
        <taxon>Toxicofera</taxon>
        <taxon>Serpentes</taxon>
        <taxon>Colubroidea</taxon>
        <taxon>Elapidae</taxon>
        <taxon>Elapinae</taxon>
        <taxon>Ophiophagus</taxon>
    </lineage>
</organism>
<name>V8P210_OPHHA</name>
<comment type="caution">
    <text evidence="1">The sequence shown here is derived from an EMBL/GenBank/DDBJ whole genome shotgun (WGS) entry which is preliminary data.</text>
</comment>
<dbReference type="AlphaFoldDB" id="V8P210"/>
<gene>
    <name evidence="1" type="primary">USP31</name>
    <name evidence="1" type="ORF">L345_05863</name>
</gene>
<evidence type="ECO:0000313" key="2">
    <source>
        <dbReference type="Proteomes" id="UP000018936"/>
    </source>
</evidence>
<reference evidence="1 2" key="1">
    <citation type="journal article" date="2013" name="Proc. Natl. Acad. Sci. U.S.A.">
        <title>The king cobra genome reveals dynamic gene evolution and adaptation in the snake venom system.</title>
        <authorList>
            <person name="Vonk F.J."/>
            <person name="Casewell N.R."/>
            <person name="Henkel C.V."/>
            <person name="Heimberg A.M."/>
            <person name="Jansen H.J."/>
            <person name="McCleary R.J."/>
            <person name="Kerkkamp H.M."/>
            <person name="Vos R.A."/>
            <person name="Guerreiro I."/>
            <person name="Calvete J.J."/>
            <person name="Wuster W."/>
            <person name="Woods A.E."/>
            <person name="Logan J.M."/>
            <person name="Harrison R.A."/>
            <person name="Castoe T.A."/>
            <person name="de Koning A.P."/>
            <person name="Pollock D.D."/>
            <person name="Yandell M."/>
            <person name="Calderon D."/>
            <person name="Renjifo C."/>
            <person name="Currier R.B."/>
            <person name="Salgado D."/>
            <person name="Pla D."/>
            <person name="Sanz L."/>
            <person name="Hyder A.S."/>
            <person name="Ribeiro J.M."/>
            <person name="Arntzen J.W."/>
            <person name="van den Thillart G.E."/>
            <person name="Boetzer M."/>
            <person name="Pirovano W."/>
            <person name="Dirks R.P."/>
            <person name="Spaink H.P."/>
            <person name="Duboule D."/>
            <person name="McGlinn E."/>
            <person name="Kini R.M."/>
            <person name="Richardson M.K."/>
        </authorList>
    </citation>
    <scope>NUCLEOTIDE SEQUENCE</scope>
    <source>
        <tissue evidence="1">Blood</tissue>
    </source>
</reference>
<dbReference type="OrthoDB" id="292964at2759"/>
<dbReference type="EMBL" id="AZIM01001039">
    <property type="protein sequence ID" value="ETE68340.1"/>
    <property type="molecule type" value="Genomic_DNA"/>
</dbReference>
<protein>
    <submittedName>
        <fullName evidence="1">Ubiquitin carboxyl-terminal hydrolase 31</fullName>
    </submittedName>
</protein>
<accession>V8P210</accession>
<keyword evidence="1" id="KW-0378">Hydrolase</keyword>
<keyword evidence="2" id="KW-1185">Reference proteome</keyword>
<dbReference type="Proteomes" id="UP000018936">
    <property type="component" value="Unassembled WGS sequence"/>
</dbReference>
<dbReference type="GO" id="GO:0016787">
    <property type="term" value="F:hydrolase activity"/>
    <property type="evidence" value="ECO:0007669"/>
    <property type="project" value="UniProtKB-KW"/>
</dbReference>
<sequence>MYYDGFHRSFSDVDDLDTVQESDCIFAFETPEIFWPEGILSQRGIHANSNLNHLKYNLDHAKSPTYAQARLESGSARTMVAAAALSDKLVILVCNRACSGQQGKR</sequence>